<evidence type="ECO:0000313" key="5">
    <source>
        <dbReference type="Proteomes" id="UP000038040"/>
    </source>
</evidence>
<feature type="domain" description="Protein zer-1 homolog-like C-terminal" evidence="2">
    <location>
        <begin position="376"/>
        <end position="724"/>
    </location>
</feature>
<dbReference type="InterPro" id="IPR016024">
    <property type="entry name" value="ARM-type_fold"/>
</dbReference>
<dbReference type="SUPFAM" id="SSF52047">
    <property type="entry name" value="RNI-like"/>
    <property type="match status" value="1"/>
</dbReference>
<dbReference type="PANTHER" id="PTHR12904">
    <property type="match status" value="1"/>
</dbReference>
<proteinExistence type="predicted"/>
<accession>A0A0N4UKC4</accession>
<dbReference type="FunFam" id="1.25.10.10:FF:000638">
    <property type="entry name" value="Zyg eleven-related protein 1"/>
    <property type="match status" value="1"/>
</dbReference>
<dbReference type="InterPro" id="IPR032675">
    <property type="entry name" value="LRR_dom_sf"/>
</dbReference>
<dbReference type="Gene3D" id="1.25.10.10">
    <property type="entry name" value="Leucine-rich Repeat Variant"/>
    <property type="match status" value="1"/>
</dbReference>
<dbReference type="InterPro" id="IPR051341">
    <property type="entry name" value="Zyg-11_UBL_adapter"/>
</dbReference>
<evidence type="ECO:0000313" key="4">
    <source>
        <dbReference type="EMBL" id="VDN52263.1"/>
    </source>
</evidence>
<reference evidence="4 6" key="2">
    <citation type="submission" date="2018-11" db="EMBL/GenBank/DDBJ databases">
        <authorList>
            <consortium name="Pathogen Informatics"/>
        </authorList>
    </citation>
    <scope>NUCLEOTIDE SEQUENCE [LARGE SCALE GENOMIC DNA]</scope>
</reference>
<dbReference type="WBParaSite" id="DME_0000816001-mRNA-1">
    <property type="protein sequence ID" value="DME_0000816001-mRNA-1"/>
    <property type="gene ID" value="DME_0000816001"/>
</dbReference>
<name>A0A0N4UKC4_DRAME</name>
<gene>
    <name evidence="4" type="ORF">DME_LOCUS2236</name>
</gene>
<dbReference type="InterPro" id="IPR056845">
    <property type="entry name" value="LRR_Zer-1"/>
</dbReference>
<dbReference type="InterPro" id="IPR011989">
    <property type="entry name" value="ARM-like"/>
</dbReference>
<sequence>MKNDENMGYLRSSTGITPTNALRRFASKQLPLDELVLCRAHLSDRLLADLIIANKSRLVFLDISDVQGLVGHEFNRLMEENSVFLERLLVLRMTSFEILVIPSAAVPQRKHGVICIGDGNGLPVLSVEDLAHSSISIPYMECDDPPTNLNCNSDQIRSVVEFESFTSRCPNIESLTLQRRQGTGHREDFESVNEFLRRVLSPLKRLKKLDLSQWQRVDDLHAISFLSLTVLILYDVPDLYRALDTIVQLVQLKFLDLSQSSKGTGIYPRPVTALNRIVSRLPNLTHLDISSTNLAAQPSSQDRPPIIDGSVRSDIYGLRCLNEPLEYLGLFNCDSASHFMEIPAKFISGDKDENQILLALEMYCERAGLLQGVLNEKDSTLQIAGSASLFYIIRKVIMNRDTKRKVVTTLLNGMDAHMEEQVMVRNCCLSLCQFEIPLEILFDYNRVARLLVAVLQHHSSDHLTQRIVVFLLNSMACHVEGEQKVQVGNLGAIEVILEQIQRKLAAGVCDDVMEVGWSFLWNITDETPTNCERFLAADGLRLFHQCYQQFQNETELVRNMMGLIGNIAEVEYLRCQLMNDDYINIFCALLNMLVDGIEISYNSAGVLAHMVSDGDVAWISVSVSREHVMARIIEATANWALNARRFINYRSFKPILRLIPMFDSPASQHWAIWALANLTSTDSDKYCSYVIKEGGVPLLQMVVDDNRSSSSMRSLALTVLSNIEK</sequence>
<dbReference type="GO" id="GO:0031462">
    <property type="term" value="C:Cul2-RING ubiquitin ligase complex"/>
    <property type="evidence" value="ECO:0007669"/>
    <property type="project" value="TreeGrafter"/>
</dbReference>
<keyword evidence="6" id="KW-1185">Reference proteome</keyword>
<dbReference type="Pfam" id="PF25013">
    <property type="entry name" value="LRR_Zer-1"/>
    <property type="match status" value="1"/>
</dbReference>
<evidence type="ECO:0000259" key="3">
    <source>
        <dbReference type="Pfam" id="PF25013"/>
    </source>
</evidence>
<dbReference type="PANTHER" id="PTHR12904:SF23">
    <property type="entry name" value="PROTEIN ZER-1 HOMOLOG"/>
    <property type="match status" value="1"/>
</dbReference>
<dbReference type="Proteomes" id="UP000274756">
    <property type="component" value="Unassembled WGS sequence"/>
</dbReference>
<evidence type="ECO:0000313" key="7">
    <source>
        <dbReference type="WBParaSite" id="DME_0000816001-mRNA-1"/>
    </source>
</evidence>
<feature type="domain" description="Zer-1-like leucine-rich repeats region" evidence="3">
    <location>
        <begin position="198"/>
        <end position="333"/>
    </location>
</feature>
<organism evidence="5 7">
    <name type="scientific">Dracunculus medinensis</name>
    <name type="common">Guinea worm</name>
    <dbReference type="NCBI Taxonomy" id="318479"/>
    <lineage>
        <taxon>Eukaryota</taxon>
        <taxon>Metazoa</taxon>
        <taxon>Ecdysozoa</taxon>
        <taxon>Nematoda</taxon>
        <taxon>Chromadorea</taxon>
        <taxon>Rhabditida</taxon>
        <taxon>Spirurina</taxon>
        <taxon>Dracunculoidea</taxon>
        <taxon>Dracunculidae</taxon>
        <taxon>Dracunculus</taxon>
    </lineage>
</organism>
<reference evidence="7" key="1">
    <citation type="submission" date="2016-04" db="UniProtKB">
        <authorList>
            <consortium name="WormBaseParasite"/>
        </authorList>
    </citation>
    <scope>IDENTIFICATION</scope>
</reference>
<dbReference type="InterPro" id="IPR055142">
    <property type="entry name" value="ZER1-like_C"/>
</dbReference>
<dbReference type="Gene3D" id="3.80.10.10">
    <property type="entry name" value="Ribonuclease Inhibitor"/>
    <property type="match status" value="1"/>
</dbReference>
<evidence type="ECO:0000259" key="2">
    <source>
        <dbReference type="Pfam" id="PF22964"/>
    </source>
</evidence>
<keyword evidence="1" id="KW-0833">Ubl conjugation pathway</keyword>
<evidence type="ECO:0000256" key="1">
    <source>
        <dbReference type="ARBA" id="ARBA00022786"/>
    </source>
</evidence>
<protein>
    <submittedName>
        <fullName evidence="7">Protein zer-1 homolog</fullName>
    </submittedName>
</protein>
<dbReference type="Pfam" id="PF22964">
    <property type="entry name" value="ZER1-like_2nd"/>
    <property type="match status" value="1"/>
</dbReference>
<dbReference type="SUPFAM" id="SSF48371">
    <property type="entry name" value="ARM repeat"/>
    <property type="match status" value="1"/>
</dbReference>
<evidence type="ECO:0000313" key="6">
    <source>
        <dbReference type="Proteomes" id="UP000274756"/>
    </source>
</evidence>
<dbReference type="EMBL" id="UYYG01000051">
    <property type="protein sequence ID" value="VDN52263.1"/>
    <property type="molecule type" value="Genomic_DNA"/>
</dbReference>
<dbReference type="AlphaFoldDB" id="A0A0N4UKC4"/>
<dbReference type="OrthoDB" id="5783533at2759"/>
<dbReference type="Proteomes" id="UP000038040">
    <property type="component" value="Unplaced"/>
</dbReference>
<dbReference type="STRING" id="318479.A0A0N4UKC4"/>